<accession>A0A8T1W4Q0</accession>
<evidence type="ECO:0000313" key="7">
    <source>
        <dbReference type="EMBL" id="KAG7388892.1"/>
    </source>
</evidence>
<evidence type="ECO:0000313" key="8">
    <source>
        <dbReference type="Proteomes" id="UP000693981"/>
    </source>
</evidence>
<organism evidence="7 8">
    <name type="scientific">Phytophthora boehmeriae</name>
    <dbReference type="NCBI Taxonomy" id="109152"/>
    <lineage>
        <taxon>Eukaryota</taxon>
        <taxon>Sar</taxon>
        <taxon>Stramenopiles</taxon>
        <taxon>Oomycota</taxon>
        <taxon>Peronosporomycetes</taxon>
        <taxon>Peronosporales</taxon>
        <taxon>Peronosporaceae</taxon>
        <taxon>Phytophthora</taxon>
    </lineage>
</organism>
<dbReference type="Pfam" id="PF16810">
    <property type="entry name" value="RXLR"/>
    <property type="match status" value="1"/>
</dbReference>
<feature type="region of interest" description="Disordered" evidence="6">
    <location>
        <begin position="53"/>
        <end position="91"/>
    </location>
</feature>
<feature type="chain" id="PRO_5035959285" description="RxLR effector protein" evidence="5">
    <location>
        <begin position="24"/>
        <end position="160"/>
    </location>
</feature>
<dbReference type="AlphaFoldDB" id="A0A8T1W4Q0"/>
<evidence type="ECO:0000256" key="5">
    <source>
        <dbReference type="RuleBase" id="RU367124"/>
    </source>
</evidence>
<evidence type="ECO:0000256" key="4">
    <source>
        <dbReference type="ARBA" id="ARBA00022729"/>
    </source>
</evidence>
<gene>
    <name evidence="7" type="ORF">PHYBOEH_007669</name>
</gene>
<comment type="function">
    <text evidence="5">Effector that suppresses plant defense responses during pathogen infection.</text>
</comment>
<keyword evidence="8" id="KW-1185">Reference proteome</keyword>
<feature type="signal peptide" evidence="5">
    <location>
        <begin position="1"/>
        <end position="23"/>
    </location>
</feature>
<evidence type="ECO:0000256" key="1">
    <source>
        <dbReference type="ARBA" id="ARBA00004613"/>
    </source>
</evidence>
<comment type="similarity">
    <text evidence="2 5">Belongs to the RxLR effector family.</text>
</comment>
<reference evidence="7" key="1">
    <citation type="submission" date="2021-02" db="EMBL/GenBank/DDBJ databases">
        <authorList>
            <person name="Palmer J.M."/>
        </authorList>
    </citation>
    <scope>NUCLEOTIDE SEQUENCE</scope>
    <source>
        <strain evidence="7">SCRP23</strain>
    </source>
</reference>
<dbReference type="PROSITE" id="PS51257">
    <property type="entry name" value="PROKAR_LIPOPROTEIN"/>
    <property type="match status" value="1"/>
</dbReference>
<dbReference type="InterPro" id="IPR031825">
    <property type="entry name" value="RXLR"/>
</dbReference>
<keyword evidence="4 5" id="KW-0732">Signal</keyword>
<evidence type="ECO:0000256" key="6">
    <source>
        <dbReference type="SAM" id="MobiDB-lite"/>
    </source>
</evidence>
<feature type="compositionally biased region" description="Acidic residues" evidence="6">
    <location>
        <begin position="61"/>
        <end position="85"/>
    </location>
</feature>
<protein>
    <recommendedName>
        <fullName evidence="5">RxLR effector protein</fullName>
    </recommendedName>
</protein>
<dbReference type="OrthoDB" id="144343at2759"/>
<keyword evidence="3 5" id="KW-0964">Secreted</keyword>
<sequence>MRLYNFLLVAAAALLASCEYVSAATAQAKLSTIASPDAVQTIDAAHGGKRFLRTTKTPKYDDEDDDDLDSDDDEDDQDVDDDDEERGFGFTSKTDDALRKLIDDFPGASDRISYWRYHEKSPAQVKKELRITNMKDKDDPNVKLYKLFLAADLRSNFKVN</sequence>
<comment type="subcellular location">
    <subcellularLocation>
        <location evidence="1 5">Secreted</location>
    </subcellularLocation>
</comment>
<evidence type="ECO:0000256" key="3">
    <source>
        <dbReference type="ARBA" id="ARBA00022525"/>
    </source>
</evidence>
<comment type="caution">
    <text evidence="7">The sequence shown here is derived from an EMBL/GenBank/DDBJ whole genome shotgun (WGS) entry which is preliminary data.</text>
</comment>
<name>A0A8T1W4Q0_9STRA</name>
<comment type="domain">
    <text evidence="5">The RxLR-dEER motif acts to carry the protein into the host cell cytoplasm through binding to cell surface phosphatidylinositol-3-phosphate.</text>
</comment>
<dbReference type="GO" id="GO:0005576">
    <property type="term" value="C:extracellular region"/>
    <property type="evidence" value="ECO:0007669"/>
    <property type="project" value="UniProtKB-SubCell"/>
</dbReference>
<evidence type="ECO:0000256" key="2">
    <source>
        <dbReference type="ARBA" id="ARBA00010400"/>
    </source>
</evidence>
<dbReference type="Proteomes" id="UP000693981">
    <property type="component" value="Unassembled WGS sequence"/>
</dbReference>
<proteinExistence type="inferred from homology"/>
<dbReference type="EMBL" id="JAGDFL010000426">
    <property type="protein sequence ID" value="KAG7388892.1"/>
    <property type="molecule type" value="Genomic_DNA"/>
</dbReference>